<dbReference type="Gene3D" id="3.30.300.20">
    <property type="match status" value="1"/>
</dbReference>
<dbReference type="InterPro" id="IPR019938">
    <property type="entry name" value="YcaO_dom_prot"/>
</dbReference>
<comment type="caution">
    <text evidence="2">The sequence shown here is derived from an EMBL/GenBank/DDBJ whole genome shotgun (WGS) entry which is preliminary data.</text>
</comment>
<dbReference type="InterPro" id="IPR015946">
    <property type="entry name" value="KH_dom-like_a/b"/>
</dbReference>
<dbReference type="SUPFAM" id="SSF82784">
    <property type="entry name" value="OsmC-like"/>
    <property type="match status" value="1"/>
</dbReference>
<sequence length="727" mass="81849">MEIKVNYLDNLRLEAKFDDFTVISDQPIRYKGDGSAPGPFDYFLASSAMCAAYFVKVYCNARDIPTENIRLSQNNIVDPEDRYKQIFKIQVELPEDISEKDRQGILRSIDRCTVKKVVQTGPDFQIETVENIDEDAQALLMGAPEGSATYIPGKDLPLEQTIANMSAMLADLGMKIEIASWRNIVPHVWSLHIRDAASPMCFTNGKGATKESALCSALGEFIERLSCNFFYNDQYFGEEIANSDFVHYPNEKWFQPGPNDELPAEILDEHCRDIYNPEGELRGSHLIDTNSGREDRGIVSLPFVRQSDGETVYFPSNLIENLFLSNGMSAGNTLVEAQVQCLSEIFERAVKREILEQELALPDVPQDVLAKYPSIVEGINALEAQGFPVLVKDASMGGQFPVMCVTLMNPRTGGVFASFGAHPSFEVALERSLTELLQGRSFEGLNDLPLPTFNSQTVSEPNNFVEHFIDSFGVVSWRFFSAKPDFEFSEWDFSGSNEEEAATLFGIFEELGAEVYMAVHEDLGAPVCRILVPGYSEVYPIEDLIWDNTNKALDYREDILNLHRLDDAQLTDLVERLEESQMDDHADIITLIGIEFDENTVWGQLTILELKLLVYLALQRHEEALDCVQMFLQYNDNTVERGLFYQAVNAVLEIVLDDELELEDYLHNFQRMFGEATMAAVVGSVSGEVRFHGLTPTNMQLEGLERHQRLIESYKKLHAARAAKAGI</sequence>
<dbReference type="InterPro" id="IPR036102">
    <property type="entry name" value="OsmC/Ohrsf"/>
</dbReference>
<accession>A0A3D0KFS8</accession>
<dbReference type="NCBIfam" id="TIGR03549">
    <property type="entry name" value="OsmC domain/YcaO domain-containing protein"/>
    <property type="match status" value="1"/>
</dbReference>
<dbReference type="NCBIfam" id="TIGR00702">
    <property type="entry name" value="YcaO-type kinase domain"/>
    <property type="match status" value="1"/>
</dbReference>
<dbReference type="Gene3D" id="3.30.1330.230">
    <property type="match status" value="1"/>
</dbReference>
<dbReference type="InterPro" id="IPR003718">
    <property type="entry name" value="OsmC/Ohr_fam"/>
</dbReference>
<dbReference type="Pfam" id="PF02624">
    <property type="entry name" value="YcaO"/>
    <property type="match status" value="1"/>
</dbReference>
<dbReference type="Pfam" id="PF02566">
    <property type="entry name" value="OsmC"/>
    <property type="match status" value="1"/>
</dbReference>
<dbReference type="PANTHER" id="PTHR37809">
    <property type="entry name" value="RIBOSOMAL PROTEIN S12 METHYLTHIOTRANSFERASE ACCESSORY FACTOR YCAO"/>
    <property type="match status" value="1"/>
</dbReference>
<dbReference type="Pfam" id="PF18381">
    <property type="entry name" value="YcaO_C"/>
    <property type="match status" value="1"/>
</dbReference>
<proteinExistence type="predicted"/>
<dbReference type="PROSITE" id="PS51664">
    <property type="entry name" value="YCAO"/>
    <property type="match status" value="1"/>
</dbReference>
<name>A0A3D0KFS8_9GAMM</name>
<gene>
    <name evidence="2" type="ORF">DEO68_09585</name>
</gene>
<dbReference type="PANTHER" id="PTHR37809:SF1">
    <property type="entry name" value="RIBOSOMAL PROTEIN S12 METHYLTHIOTRANSFERASE ACCESSORY FACTOR YCAO"/>
    <property type="match status" value="1"/>
</dbReference>
<feature type="domain" description="YcaO" evidence="1">
    <location>
        <begin position="205"/>
        <end position="568"/>
    </location>
</feature>
<evidence type="ECO:0000259" key="1">
    <source>
        <dbReference type="PROSITE" id="PS51664"/>
    </source>
</evidence>
<protein>
    <submittedName>
        <fullName evidence="2">OsmC domain/YcaO domain-containing protein</fullName>
    </submittedName>
</protein>
<evidence type="ECO:0000313" key="2">
    <source>
        <dbReference type="EMBL" id="HCA02417.1"/>
    </source>
</evidence>
<organism evidence="2">
    <name type="scientific">Halomonas campaniensis</name>
    <dbReference type="NCBI Taxonomy" id="213554"/>
    <lineage>
        <taxon>Bacteria</taxon>
        <taxon>Pseudomonadati</taxon>
        <taxon>Pseudomonadota</taxon>
        <taxon>Gammaproteobacteria</taxon>
        <taxon>Oceanospirillales</taxon>
        <taxon>Halomonadaceae</taxon>
        <taxon>Halomonas</taxon>
    </lineage>
</organism>
<dbReference type="AlphaFoldDB" id="A0A3D0KFS8"/>
<dbReference type="InterPro" id="IPR003776">
    <property type="entry name" value="YcaO-like_dom"/>
</dbReference>
<reference evidence="2" key="1">
    <citation type="journal article" date="2018" name="Nat. Biotechnol.">
        <title>A standardized bacterial taxonomy based on genome phylogeny substantially revises the tree of life.</title>
        <authorList>
            <person name="Parks D.H."/>
            <person name="Chuvochina M."/>
            <person name="Waite D.W."/>
            <person name="Rinke C."/>
            <person name="Skarshewski A."/>
            <person name="Chaumeil P.A."/>
            <person name="Hugenholtz P."/>
        </authorList>
    </citation>
    <scope>NUCLEOTIDE SEQUENCE [LARGE SCALE GENOMIC DNA]</scope>
    <source>
        <strain evidence="2">UBA11284</strain>
    </source>
</reference>
<dbReference type="NCBIfam" id="NF040716">
    <property type="entry name" value="YcaO_for_S12"/>
    <property type="match status" value="1"/>
</dbReference>
<dbReference type="InterPro" id="IPR041080">
    <property type="entry name" value="YcaO_C"/>
</dbReference>
<dbReference type="EMBL" id="DOTR01000048">
    <property type="protein sequence ID" value="HCA02417.1"/>
    <property type="molecule type" value="Genomic_DNA"/>
</dbReference>